<dbReference type="PANTHER" id="PTHR43441:SF6">
    <property type="entry name" value="N-ACETYLTRANSFERASE DOMAIN-CONTAINING PROTEIN"/>
    <property type="match status" value="1"/>
</dbReference>
<accession>A0A2X0IT38</accession>
<dbReference type="GO" id="GO:0005737">
    <property type="term" value="C:cytoplasm"/>
    <property type="evidence" value="ECO:0007669"/>
    <property type="project" value="TreeGrafter"/>
</dbReference>
<gene>
    <name evidence="2" type="ORF">DN069_05080</name>
</gene>
<dbReference type="InterPro" id="IPR000182">
    <property type="entry name" value="GNAT_dom"/>
</dbReference>
<evidence type="ECO:0000259" key="1">
    <source>
        <dbReference type="PROSITE" id="PS51186"/>
    </source>
</evidence>
<dbReference type="GO" id="GO:0008999">
    <property type="term" value="F:protein-N-terminal-alanine acetyltransferase activity"/>
    <property type="evidence" value="ECO:0007669"/>
    <property type="project" value="TreeGrafter"/>
</dbReference>
<dbReference type="OrthoDB" id="4543915at2"/>
<dbReference type="InterPro" id="IPR051908">
    <property type="entry name" value="Ribosomal_N-acetyltransferase"/>
</dbReference>
<dbReference type="PROSITE" id="PS51186">
    <property type="entry name" value="GNAT"/>
    <property type="match status" value="1"/>
</dbReference>
<protein>
    <recommendedName>
        <fullName evidence="1">N-acetyltransferase domain-containing protein</fullName>
    </recommendedName>
</protein>
<organism evidence="2 3">
    <name type="scientific">Streptacidiphilus pinicola</name>
    <dbReference type="NCBI Taxonomy" id="2219663"/>
    <lineage>
        <taxon>Bacteria</taxon>
        <taxon>Bacillati</taxon>
        <taxon>Actinomycetota</taxon>
        <taxon>Actinomycetes</taxon>
        <taxon>Kitasatosporales</taxon>
        <taxon>Streptomycetaceae</taxon>
        <taxon>Streptacidiphilus</taxon>
    </lineage>
</organism>
<dbReference type="InterPro" id="IPR016181">
    <property type="entry name" value="Acyl_CoA_acyltransferase"/>
</dbReference>
<dbReference type="SUPFAM" id="SSF55729">
    <property type="entry name" value="Acyl-CoA N-acyltransferases (Nat)"/>
    <property type="match status" value="1"/>
</dbReference>
<dbReference type="EMBL" id="QKYN01000021">
    <property type="protein sequence ID" value="RAG86763.1"/>
    <property type="molecule type" value="Genomic_DNA"/>
</dbReference>
<dbReference type="GO" id="GO:1990189">
    <property type="term" value="F:protein N-terminal-serine acetyltransferase activity"/>
    <property type="evidence" value="ECO:0007669"/>
    <property type="project" value="TreeGrafter"/>
</dbReference>
<dbReference type="PANTHER" id="PTHR43441">
    <property type="entry name" value="RIBOSOMAL-PROTEIN-SERINE ACETYLTRANSFERASE"/>
    <property type="match status" value="1"/>
</dbReference>
<comment type="caution">
    <text evidence="2">The sequence shown here is derived from an EMBL/GenBank/DDBJ whole genome shotgun (WGS) entry which is preliminary data.</text>
</comment>
<dbReference type="Gene3D" id="3.40.630.30">
    <property type="match status" value="1"/>
</dbReference>
<evidence type="ECO:0000313" key="3">
    <source>
        <dbReference type="Proteomes" id="UP000248889"/>
    </source>
</evidence>
<keyword evidence="3" id="KW-1185">Reference proteome</keyword>
<proteinExistence type="predicted"/>
<dbReference type="Pfam" id="PF13302">
    <property type="entry name" value="Acetyltransf_3"/>
    <property type="match status" value="1"/>
</dbReference>
<name>A0A2X0IT38_9ACTN</name>
<dbReference type="Proteomes" id="UP000248889">
    <property type="component" value="Unassembled WGS sequence"/>
</dbReference>
<reference evidence="2 3" key="1">
    <citation type="submission" date="2018-06" db="EMBL/GenBank/DDBJ databases">
        <title>Streptacidiphilus pinicola sp. nov., isolated from pine grove soil.</title>
        <authorList>
            <person name="Roh S.G."/>
            <person name="Park S."/>
            <person name="Kim M.-K."/>
            <person name="Yun B.-R."/>
            <person name="Park J."/>
            <person name="Kim M.J."/>
            <person name="Kim Y.S."/>
            <person name="Kim S.B."/>
        </authorList>
    </citation>
    <scope>NUCLEOTIDE SEQUENCE [LARGE SCALE GENOMIC DNA]</scope>
    <source>
        <strain evidence="2 3">MMS16-CNU450</strain>
    </source>
</reference>
<dbReference type="AlphaFoldDB" id="A0A2X0IT38"/>
<evidence type="ECO:0000313" key="2">
    <source>
        <dbReference type="EMBL" id="RAG86763.1"/>
    </source>
</evidence>
<feature type="domain" description="N-acetyltransferase" evidence="1">
    <location>
        <begin position="28"/>
        <end position="179"/>
    </location>
</feature>
<sequence length="184" mass="19651">MGRAPRPWRLLRAEKWHSRQVLLTTPRLRLCLVPPPFDPSGFDWVAEAPGAGVWELAGITARAAEVGWYVPPWGLFVIVRSADDHAIGGIGFHGPPSVAGEVELGYELAPGARGAGYATEAVRALAALALEHADVRAVTARTAPANTASQAVLVRAGFARVPVPPADGMVHFRLTELTEEPRRG</sequence>